<dbReference type="PANTHER" id="PTHR13491:SF0">
    <property type="entry name" value="ZINC FINGER CCHC DOMAIN-CONTAINING PROTEIN 10"/>
    <property type="match status" value="1"/>
</dbReference>
<gene>
    <name evidence="2" type="ORF">D9619_007097</name>
</gene>
<feature type="compositionally biased region" description="Basic and acidic residues" evidence="1">
    <location>
        <begin position="120"/>
        <end position="140"/>
    </location>
</feature>
<dbReference type="Pfam" id="PF13917">
    <property type="entry name" value="zf-CCHC_3"/>
    <property type="match status" value="1"/>
</dbReference>
<dbReference type="AlphaFoldDB" id="A0A8H5EWR8"/>
<evidence type="ECO:0008006" key="4">
    <source>
        <dbReference type="Google" id="ProtNLM"/>
    </source>
</evidence>
<reference evidence="2 3" key="1">
    <citation type="journal article" date="2020" name="ISME J.">
        <title>Uncovering the hidden diversity of litter-decomposition mechanisms in mushroom-forming fungi.</title>
        <authorList>
            <person name="Floudas D."/>
            <person name="Bentzer J."/>
            <person name="Ahren D."/>
            <person name="Johansson T."/>
            <person name="Persson P."/>
            <person name="Tunlid A."/>
        </authorList>
    </citation>
    <scope>NUCLEOTIDE SEQUENCE [LARGE SCALE GENOMIC DNA]</scope>
    <source>
        <strain evidence="2 3">CBS 101986</strain>
    </source>
</reference>
<feature type="compositionally biased region" description="Basic and acidic residues" evidence="1">
    <location>
        <begin position="97"/>
        <end position="111"/>
    </location>
</feature>
<name>A0A8H5EWR8_9AGAR</name>
<keyword evidence="3" id="KW-1185">Reference proteome</keyword>
<sequence length="215" mass="23773">MSYSGQVTSAHWVQQQRTRPVALTTTYSSPSSSVMSKYAPHGGRSSNQPRATANTICQKCLGKGHFIYECKNARPYLTRPSRTQQLENPKVLAKLKAEGKPSVEVPEEFKKPVGTANKILEAKEKERLKEDKGKGKEKEASHKRKRRRRSRSTSDSDSGSSSSGSDSDSDSDSSSSDSDSSSSGSESSRSRERDRKRRVPKRRSRSSSVESKGKK</sequence>
<feature type="region of interest" description="Disordered" evidence="1">
    <location>
        <begin position="25"/>
        <end position="50"/>
    </location>
</feature>
<feature type="compositionally biased region" description="Low complexity" evidence="1">
    <location>
        <begin position="153"/>
        <end position="187"/>
    </location>
</feature>
<feature type="compositionally biased region" description="Basic residues" evidence="1">
    <location>
        <begin position="141"/>
        <end position="151"/>
    </location>
</feature>
<organism evidence="2 3">
    <name type="scientific">Psilocybe cf. subviscida</name>
    <dbReference type="NCBI Taxonomy" id="2480587"/>
    <lineage>
        <taxon>Eukaryota</taxon>
        <taxon>Fungi</taxon>
        <taxon>Dikarya</taxon>
        <taxon>Basidiomycota</taxon>
        <taxon>Agaricomycotina</taxon>
        <taxon>Agaricomycetes</taxon>
        <taxon>Agaricomycetidae</taxon>
        <taxon>Agaricales</taxon>
        <taxon>Agaricineae</taxon>
        <taxon>Strophariaceae</taxon>
        <taxon>Psilocybe</taxon>
    </lineage>
</organism>
<evidence type="ECO:0000313" key="2">
    <source>
        <dbReference type="EMBL" id="KAF5315206.1"/>
    </source>
</evidence>
<dbReference type="OrthoDB" id="437973at2759"/>
<dbReference type="InterPro" id="IPR039715">
    <property type="entry name" value="ZCCHC10"/>
</dbReference>
<feature type="compositionally biased region" description="Low complexity" evidence="1">
    <location>
        <begin position="206"/>
        <end position="215"/>
    </location>
</feature>
<dbReference type="EMBL" id="JAACJJ010000043">
    <property type="protein sequence ID" value="KAF5315206.1"/>
    <property type="molecule type" value="Genomic_DNA"/>
</dbReference>
<feature type="region of interest" description="Disordered" evidence="1">
    <location>
        <begin position="97"/>
        <end position="215"/>
    </location>
</feature>
<dbReference type="Proteomes" id="UP000567179">
    <property type="component" value="Unassembled WGS sequence"/>
</dbReference>
<feature type="compositionally biased region" description="Basic residues" evidence="1">
    <location>
        <begin position="194"/>
        <end position="205"/>
    </location>
</feature>
<accession>A0A8H5EWR8</accession>
<proteinExistence type="predicted"/>
<comment type="caution">
    <text evidence="2">The sequence shown here is derived from an EMBL/GenBank/DDBJ whole genome shotgun (WGS) entry which is preliminary data.</text>
</comment>
<evidence type="ECO:0000256" key="1">
    <source>
        <dbReference type="SAM" id="MobiDB-lite"/>
    </source>
</evidence>
<protein>
    <recommendedName>
        <fullName evidence="4">Zinc knuckle-domain-containing protein</fullName>
    </recommendedName>
</protein>
<dbReference type="PANTHER" id="PTHR13491">
    <property type="entry name" value="ZCCHC10 PROTEIN"/>
    <property type="match status" value="1"/>
</dbReference>
<evidence type="ECO:0000313" key="3">
    <source>
        <dbReference type="Proteomes" id="UP000567179"/>
    </source>
</evidence>